<comment type="subcellular location">
    <subcellularLocation>
        <location evidence="1 13">Mitochondrion inner membrane</location>
        <topology evidence="1 13">Single-pass membrane protein</topology>
    </subcellularLocation>
</comment>
<dbReference type="Gene3D" id="1.20.5.210">
    <property type="entry name" value="Cytochrome b-c1 complex subunit 8"/>
    <property type="match status" value="1"/>
</dbReference>
<dbReference type="GO" id="GO:0005743">
    <property type="term" value="C:mitochondrial inner membrane"/>
    <property type="evidence" value="ECO:0007669"/>
    <property type="project" value="UniProtKB-SubCell"/>
</dbReference>
<keyword evidence="10 13" id="KW-0496">Mitochondrion</keyword>
<evidence type="ECO:0000313" key="15">
    <source>
        <dbReference type="Proteomes" id="UP001461498"/>
    </source>
</evidence>
<evidence type="ECO:0000256" key="2">
    <source>
        <dbReference type="ARBA" id="ARBA00007668"/>
    </source>
</evidence>
<sequence length="88" mass="10099">MRLTSVLKGAHFGNLAYIRGLITYRISPFEQYAFAGFTHAIGRTAYRIRNCIFKSGPPFAAYFLIRTEVEKRHAALSRKNPEDFVNDK</sequence>
<reference evidence="14 15" key="1">
    <citation type="submission" date="2022-12" db="EMBL/GenBank/DDBJ databases">
        <title>Chromosome-level genome assembly of true bugs.</title>
        <authorList>
            <person name="Ma L."/>
            <person name="Li H."/>
        </authorList>
    </citation>
    <scope>NUCLEOTIDE SEQUENCE [LARGE SCALE GENOMIC DNA]</scope>
    <source>
        <strain evidence="14">Lab_2022b</strain>
    </source>
</reference>
<organism evidence="14 15">
    <name type="scientific">Rhynocoris fuscipes</name>
    <dbReference type="NCBI Taxonomy" id="488301"/>
    <lineage>
        <taxon>Eukaryota</taxon>
        <taxon>Metazoa</taxon>
        <taxon>Ecdysozoa</taxon>
        <taxon>Arthropoda</taxon>
        <taxon>Hexapoda</taxon>
        <taxon>Insecta</taxon>
        <taxon>Pterygota</taxon>
        <taxon>Neoptera</taxon>
        <taxon>Paraneoptera</taxon>
        <taxon>Hemiptera</taxon>
        <taxon>Heteroptera</taxon>
        <taxon>Panheteroptera</taxon>
        <taxon>Cimicomorpha</taxon>
        <taxon>Reduviidae</taxon>
        <taxon>Harpactorinae</taxon>
        <taxon>Harpactorini</taxon>
        <taxon>Rhynocoris</taxon>
    </lineage>
</organism>
<keyword evidence="6" id="KW-0812">Transmembrane</keyword>
<keyword evidence="8 13" id="KW-0249">Electron transport</keyword>
<evidence type="ECO:0000256" key="13">
    <source>
        <dbReference type="RuleBase" id="RU368118"/>
    </source>
</evidence>
<dbReference type="Proteomes" id="UP001461498">
    <property type="component" value="Unassembled WGS sequence"/>
</dbReference>
<dbReference type="GO" id="GO:0045275">
    <property type="term" value="C:respiratory chain complex III"/>
    <property type="evidence" value="ECO:0007669"/>
    <property type="project" value="UniProtKB-UniRule"/>
</dbReference>
<gene>
    <name evidence="14" type="ORF">O3M35_006169</name>
</gene>
<protein>
    <recommendedName>
        <fullName evidence="3 13">Cytochrome b-c1 complex subunit 8</fullName>
    </recommendedName>
    <alternativeName>
        <fullName evidence="13">Complex III subunit 8</fullName>
    </alternativeName>
</protein>
<dbReference type="SUPFAM" id="SSF81508">
    <property type="entry name" value="Ubiquinone-binding protein QP-C of cytochrome bc1 complex (Ubiquinol-cytochrome c reductase)"/>
    <property type="match status" value="1"/>
</dbReference>
<evidence type="ECO:0000256" key="5">
    <source>
        <dbReference type="ARBA" id="ARBA00022660"/>
    </source>
</evidence>
<evidence type="ECO:0000256" key="3">
    <source>
        <dbReference type="ARBA" id="ARBA00016324"/>
    </source>
</evidence>
<keyword evidence="5 13" id="KW-0679">Respiratory chain</keyword>
<proteinExistence type="inferred from homology"/>
<dbReference type="GO" id="GO:0006122">
    <property type="term" value="P:mitochondrial electron transport, ubiquinol to cytochrome c"/>
    <property type="evidence" value="ECO:0007669"/>
    <property type="project" value="UniProtKB-UniRule"/>
</dbReference>
<evidence type="ECO:0000313" key="14">
    <source>
        <dbReference type="EMBL" id="KAK9508662.1"/>
    </source>
</evidence>
<keyword evidence="9" id="KW-1133">Transmembrane helix</keyword>
<dbReference type="InterPro" id="IPR036642">
    <property type="entry name" value="Cyt_bc1_su8_sf"/>
</dbReference>
<dbReference type="AlphaFoldDB" id="A0AAW1DI85"/>
<evidence type="ECO:0000256" key="4">
    <source>
        <dbReference type="ARBA" id="ARBA00022448"/>
    </source>
</evidence>
<comment type="subunit">
    <text evidence="12 13">Component of the ubiquinol-cytochrome c oxidoreductase (cytochrome b-c1 complex, complex III, CIII), a multisubunit enzyme composed of 11 subunits. The complex is composed of 3 respiratory subunits cytochrome b, cytochrome c1 and Rieske protein UQCRFS1, 2 core protein subunits UQCRC1/QCR1 and UQCRC2/QCR2, and 6 low-molecular weight protein subunits UQCRH/QCR6, UQCRB/QCR7, UQCRQ/QCR8, UQCR10/QCR9, UQCR11/QCR10 and subunit 9, the cleavage product of Rieske protein UQCRFS1. The complex exists as an obligatory dimer and forms supercomplexes (SCs) in the inner mitochondrial membrane with NADH-ubiquinone oxidoreductase (complex I, CI) and cytochrome c oxidase (complex IV, CIV), resulting in different assemblies (supercomplex SCI(1)III(2)IV(1) and megacomplex MCI(2)III(2)IV(2)). Interacts with UQCC6.</text>
</comment>
<keyword evidence="11" id="KW-0472">Membrane</keyword>
<keyword evidence="4 13" id="KW-0813">Transport</keyword>
<comment type="similarity">
    <text evidence="2 13">Belongs to the UQCRQ/QCR8 family.</text>
</comment>
<comment type="function">
    <text evidence="13">Component of the ubiquinol-cytochrome c oxidoreductase, a multisubunit transmembrane complex that is part of the mitochondrial electron transport chain which drives oxidative phosphorylation. The complex plays an important role in the uptake of multiple carbon sources present in different host niches.</text>
</comment>
<dbReference type="PANTHER" id="PTHR12119">
    <property type="entry name" value="UBIQUINOL-CYTOCHROME C REDUCTASE COMPLEX UBIQUINONE-BINDING PROTEIN QP-C"/>
    <property type="match status" value="1"/>
</dbReference>
<evidence type="ECO:0000256" key="6">
    <source>
        <dbReference type="ARBA" id="ARBA00022692"/>
    </source>
</evidence>
<dbReference type="Pfam" id="PF02939">
    <property type="entry name" value="UcrQ"/>
    <property type="match status" value="1"/>
</dbReference>
<dbReference type="EMBL" id="JAPXFL010000003">
    <property type="protein sequence ID" value="KAK9508662.1"/>
    <property type="molecule type" value="Genomic_DNA"/>
</dbReference>
<evidence type="ECO:0000256" key="1">
    <source>
        <dbReference type="ARBA" id="ARBA00004434"/>
    </source>
</evidence>
<evidence type="ECO:0000256" key="8">
    <source>
        <dbReference type="ARBA" id="ARBA00022982"/>
    </source>
</evidence>
<evidence type="ECO:0000256" key="11">
    <source>
        <dbReference type="ARBA" id="ARBA00023136"/>
    </source>
</evidence>
<keyword evidence="7 13" id="KW-0999">Mitochondrion inner membrane</keyword>
<keyword evidence="15" id="KW-1185">Reference proteome</keyword>
<name>A0AAW1DI85_9HEMI</name>
<evidence type="ECO:0000256" key="9">
    <source>
        <dbReference type="ARBA" id="ARBA00022989"/>
    </source>
</evidence>
<comment type="caution">
    <text evidence="14">The sequence shown here is derived from an EMBL/GenBank/DDBJ whole genome shotgun (WGS) entry which is preliminary data.</text>
</comment>
<accession>A0AAW1DI85</accession>
<evidence type="ECO:0000256" key="7">
    <source>
        <dbReference type="ARBA" id="ARBA00022792"/>
    </source>
</evidence>
<dbReference type="InterPro" id="IPR004205">
    <property type="entry name" value="Cyt_bc1_su8"/>
</dbReference>
<evidence type="ECO:0000256" key="10">
    <source>
        <dbReference type="ARBA" id="ARBA00023128"/>
    </source>
</evidence>
<evidence type="ECO:0000256" key="12">
    <source>
        <dbReference type="ARBA" id="ARBA00047105"/>
    </source>
</evidence>
<dbReference type="PANTHER" id="PTHR12119:SF2">
    <property type="entry name" value="CYTOCHROME B-C1 COMPLEX SUBUNIT 8"/>
    <property type="match status" value="1"/>
</dbReference>